<reference evidence="1" key="1">
    <citation type="submission" date="2024-03" db="EMBL/GenBank/DDBJ databases">
        <title>Novel Streptomyces species of biotechnological and ecological value are a feature of Machair soil.</title>
        <authorList>
            <person name="Prole J.R."/>
            <person name="Goodfellow M."/>
            <person name="Allenby N."/>
            <person name="Ward A.C."/>
        </authorList>
    </citation>
    <scope>NUCLEOTIDE SEQUENCE</scope>
    <source>
        <strain evidence="1">MS1.AVA.4</strain>
    </source>
</reference>
<comment type="caution">
    <text evidence="1">The sequence shown here is derived from an EMBL/GenBank/DDBJ whole genome shotgun (WGS) entry which is preliminary data.</text>
</comment>
<dbReference type="EMBL" id="JBBKAI010000002">
    <property type="protein sequence ID" value="MEJ8657553.1"/>
    <property type="molecule type" value="Genomic_DNA"/>
</dbReference>
<name>A0ACC6QGD3_9ACTN</name>
<sequence>MKQSHPQAERARDGAPDGRTERGRQTREKIADAMLSLLDEGETQFPADRVAERAGVSRRLVFHHFADMAQLQDTAIARRLDQLAAQIQPLPTDGPREARVAALVEQRARVLEWITPSRRTMMRIERPSERVEEAVRHVMDFARRRLADVFAVELDRLPGERRTDLLNGLDAVTTWGAWYHWRGSGLDPQAARRTMETTVHALLAVTDRQDDR</sequence>
<keyword evidence="2" id="KW-1185">Reference proteome</keyword>
<evidence type="ECO:0000313" key="2">
    <source>
        <dbReference type="Proteomes" id="UP001375539"/>
    </source>
</evidence>
<organism evidence="1 2">
    <name type="scientific">Streptomyces pratisoli</name>
    <dbReference type="NCBI Taxonomy" id="3139917"/>
    <lineage>
        <taxon>Bacteria</taxon>
        <taxon>Bacillati</taxon>
        <taxon>Actinomycetota</taxon>
        <taxon>Actinomycetes</taxon>
        <taxon>Kitasatosporales</taxon>
        <taxon>Streptomycetaceae</taxon>
        <taxon>Streptomyces</taxon>
    </lineage>
</organism>
<evidence type="ECO:0000313" key="1">
    <source>
        <dbReference type="EMBL" id="MEJ8657553.1"/>
    </source>
</evidence>
<protein>
    <submittedName>
        <fullName evidence="1">TetR/AcrR family transcriptional regulator</fullName>
    </submittedName>
</protein>
<proteinExistence type="predicted"/>
<gene>
    <name evidence="1" type="ORF">WKI58_13635</name>
</gene>
<dbReference type="Proteomes" id="UP001375539">
    <property type="component" value="Unassembled WGS sequence"/>
</dbReference>
<accession>A0ACC6QGD3</accession>